<reference evidence="1" key="1">
    <citation type="submission" date="2014-11" db="EMBL/GenBank/DDBJ databases">
        <authorList>
            <person name="Amaro Gonzalez C."/>
        </authorList>
    </citation>
    <scope>NUCLEOTIDE SEQUENCE</scope>
</reference>
<protein>
    <submittedName>
        <fullName evidence="1">Uncharacterized protein</fullName>
    </submittedName>
</protein>
<organism evidence="1">
    <name type="scientific">Anguilla anguilla</name>
    <name type="common">European freshwater eel</name>
    <name type="synonym">Muraena anguilla</name>
    <dbReference type="NCBI Taxonomy" id="7936"/>
    <lineage>
        <taxon>Eukaryota</taxon>
        <taxon>Metazoa</taxon>
        <taxon>Chordata</taxon>
        <taxon>Craniata</taxon>
        <taxon>Vertebrata</taxon>
        <taxon>Euteleostomi</taxon>
        <taxon>Actinopterygii</taxon>
        <taxon>Neopterygii</taxon>
        <taxon>Teleostei</taxon>
        <taxon>Anguilliformes</taxon>
        <taxon>Anguillidae</taxon>
        <taxon>Anguilla</taxon>
    </lineage>
</organism>
<dbReference type="AlphaFoldDB" id="A0A0E9SUB0"/>
<evidence type="ECO:0000313" key="1">
    <source>
        <dbReference type="EMBL" id="JAH44949.1"/>
    </source>
</evidence>
<reference evidence="1" key="2">
    <citation type="journal article" date="2015" name="Fish Shellfish Immunol.">
        <title>Early steps in the European eel (Anguilla anguilla)-Vibrio vulnificus interaction in the gills: Role of the RtxA13 toxin.</title>
        <authorList>
            <person name="Callol A."/>
            <person name="Pajuelo D."/>
            <person name="Ebbesson L."/>
            <person name="Teles M."/>
            <person name="MacKenzie S."/>
            <person name="Amaro C."/>
        </authorList>
    </citation>
    <scope>NUCLEOTIDE SEQUENCE</scope>
</reference>
<name>A0A0E9SUB0_ANGAN</name>
<sequence length="35" mass="4064">MLVLLYNFSWRNLLGLACVQLMFTYIPNPCQSNLS</sequence>
<proteinExistence type="predicted"/>
<dbReference type="EMBL" id="GBXM01063628">
    <property type="protein sequence ID" value="JAH44949.1"/>
    <property type="molecule type" value="Transcribed_RNA"/>
</dbReference>
<accession>A0A0E9SUB0</accession>